<evidence type="ECO:0000256" key="3">
    <source>
        <dbReference type="SAM" id="Phobius"/>
    </source>
</evidence>
<keyword evidence="5" id="KW-1185">Reference proteome</keyword>
<keyword evidence="3" id="KW-0812">Transmembrane</keyword>
<comment type="caution">
    <text evidence="4">The sequence shown here is derived from an EMBL/GenBank/DDBJ whole genome shotgun (WGS) entry which is preliminary data.</text>
</comment>
<sequence length="201" mass="20888">MPTHVTTDDAAAARDGGDMAESGGAEPVGSPRLGRIRDVVITLIGVIGIVTIAWLLAAWLWGLSIVVFVTGSMSPTMPVGTAAISQLTDAADLRIGDVVTVPRPDTGQPVTHRIVAIDAGATAPGERELTLQGDDNDFADSQTYVIDEAPRVLVSVPVLGSIVLWAQTPAVMIVASVAIALAIAWALWPTPTRAVPDAHQM</sequence>
<dbReference type="Proteomes" id="UP001589643">
    <property type="component" value="Unassembled WGS sequence"/>
</dbReference>
<dbReference type="InterPro" id="IPR001733">
    <property type="entry name" value="Peptidase_S26B"/>
</dbReference>
<keyword evidence="3" id="KW-1133">Transmembrane helix</keyword>
<organism evidence="4 5">
    <name type="scientific">Microbacterium plantarum</name>
    <dbReference type="NCBI Taxonomy" id="1816425"/>
    <lineage>
        <taxon>Bacteria</taxon>
        <taxon>Bacillati</taxon>
        <taxon>Actinomycetota</taxon>
        <taxon>Actinomycetes</taxon>
        <taxon>Micrococcales</taxon>
        <taxon>Microbacteriaceae</taxon>
        <taxon>Microbacterium</taxon>
    </lineage>
</organism>
<feature type="transmembrane region" description="Helical" evidence="3">
    <location>
        <begin position="39"/>
        <end position="69"/>
    </location>
</feature>
<dbReference type="NCBIfam" id="TIGR02228">
    <property type="entry name" value="sigpep_I_arch"/>
    <property type="match status" value="1"/>
</dbReference>
<evidence type="ECO:0000313" key="5">
    <source>
        <dbReference type="Proteomes" id="UP001589643"/>
    </source>
</evidence>
<name>A0ABV5ERJ2_9MICO</name>
<reference evidence="4 5" key="1">
    <citation type="submission" date="2024-08" db="EMBL/GenBank/DDBJ databases">
        <title>Heavy metals resistant antinobacteria isolated from wastewater.</title>
        <authorList>
            <person name="Roman Ponce B."/>
            <person name="Blanco Mercado M.A."/>
            <person name="Avila Aldana I.N."/>
            <person name="Morales Arrieta S."/>
        </authorList>
    </citation>
    <scope>NUCLEOTIDE SEQUENCE [LARGE SCALE GENOMIC DNA]</scope>
    <source>
        <strain evidence="5">sma-1</strain>
    </source>
</reference>
<protein>
    <recommendedName>
        <fullName evidence="1">Signal peptidase I</fullName>
        <ecNumber evidence="1">3.4.21.89</ecNumber>
    </recommendedName>
</protein>
<dbReference type="GO" id="GO:0009003">
    <property type="term" value="F:signal peptidase activity"/>
    <property type="evidence" value="ECO:0007669"/>
    <property type="project" value="UniProtKB-EC"/>
</dbReference>
<evidence type="ECO:0000313" key="4">
    <source>
        <dbReference type="EMBL" id="MFB8892590.1"/>
    </source>
</evidence>
<feature type="transmembrane region" description="Helical" evidence="3">
    <location>
        <begin position="162"/>
        <end position="188"/>
    </location>
</feature>
<evidence type="ECO:0000256" key="1">
    <source>
        <dbReference type="NCBIfam" id="TIGR02228"/>
    </source>
</evidence>
<accession>A0ABV5ERJ2</accession>
<proteinExistence type="predicted"/>
<keyword evidence="4" id="KW-0378">Hydrolase</keyword>
<dbReference type="EMBL" id="JBHLHV010000001">
    <property type="protein sequence ID" value="MFB8892590.1"/>
    <property type="molecule type" value="Genomic_DNA"/>
</dbReference>
<keyword evidence="3" id="KW-0472">Membrane</keyword>
<feature type="region of interest" description="Disordered" evidence="2">
    <location>
        <begin position="1"/>
        <end position="28"/>
    </location>
</feature>
<dbReference type="EC" id="3.4.21.89" evidence="1"/>
<gene>
    <name evidence="4" type="ORF">AB7P39_06985</name>
</gene>
<dbReference type="RefSeq" id="WP_378717946.1">
    <property type="nucleotide sequence ID" value="NZ_JBHLHV010000001.1"/>
</dbReference>
<dbReference type="CDD" id="cd06462">
    <property type="entry name" value="Peptidase_S24_S26"/>
    <property type="match status" value="1"/>
</dbReference>
<evidence type="ECO:0000256" key="2">
    <source>
        <dbReference type="SAM" id="MobiDB-lite"/>
    </source>
</evidence>